<protein>
    <submittedName>
        <fullName evidence="2">Uncharacterized protein</fullName>
    </submittedName>
</protein>
<accession>A0A318PHE5</accession>
<dbReference type="AlphaFoldDB" id="A0A318PHE5"/>
<evidence type="ECO:0000256" key="1">
    <source>
        <dbReference type="SAM" id="MobiDB-lite"/>
    </source>
</evidence>
<sequence>MRHQDTGRVFSRSVIFCDNPHQDMQEWNMHKLKQALTGVTLALIACGSLSLPAHAGPHGGGGFGGGGGGWHGGGGGWRGGGGGWHGGGGWGGWHGGWGWGGWGAGYYPGYVGWGYPMGGWGWGGGWGGWGWGWPGYYGAGAAMGAAAASASYRAAPEVYNATGNNAPEDDSVYDKDLSTLLAPAAAQPQPGMQGQPAPQRPPASCPKGQVYNDLTESCDRP</sequence>
<name>A0A318PHE5_KOMXY</name>
<dbReference type="Proteomes" id="UP000248257">
    <property type="component" value="Unassembled WGS sequence"/>
</dbReference>
<proteinExistence type="predicted"/>
<organism evidence="2 3">
    <name type="scientific">Komagataeibacter xylinus</name>
    <name type="common">Gluconacetobacter xylinus</name>
    <dbReference type="NCBI Taxonomy" id="28448"/>
    <lineage>
        <taxon>Bacteria</taxon>
        <taxon>Pseudomonadati</taxon>
        <taxon>Pseudomonadota</taxon>
        <taxon>Alphaproteobacteria</taxon>
        <taxon>Acetobacterales</taxon>
        <taxon>Acetobacteraceae</taxon>
        <taxon>Komagataeibacter</taxon>
    </lineage>
</organism>
<dbReference type="OrthoDB" id="7285403at2"/>
<reference evidence="2 3" key="1">
    <citation type="submission" date="2017-07" db="EMBL/GenBank/DDBJ databases">
        <title>A draft genome sequence of Komagataeibacter xylinus LMG 1515.</title>
        <authorList>
            <person name="Skraban J."/>
            <person name="Cleenwerck I."/>
            <person name="Vandamme P."/>
            <person name="Trcek J."/>
        </authorList>
    </citation>
    <scope>NUCLEOTIDE SEQUENCE [LARGE SCALE GENOMIC DNA]</scope>
    <source>
        <strain evidence="2 3">LMG 1515</strain>
    </source>
</reference>
<evidence type="ECO:0000313" key="2">
    <source>
        <dbReference type="EMBL" id="PYD55535.1"/>
    </source>
</evidence>
<feature type="compositionally biased region" description="Low complexity" evidence="1">
    <location>
        <begin position="184"/>
        <end position="197"/>
    </location>
</feature>
<gene>
    <name evidence="2" type="ORF">CFR75_16030</name>
</gene>
<evidence type="ECO:0000313" key="3">
    <source>
        <dbReference type="Proteomes" id="UP000248257"/>
    </source>
</evidence>
<dbReference type="EMBL" id="NKUC01000070">
    <property type="protein sequence ID" value="PYD55535.1"/>
    <property type="molecule type" value="Genomic_DNA"/>
</dbReference>
<comment type="caution">
    <text evidence="2">The sequence shown here is derived from an EMBL/GenBank/DDBJ whole genome shotgun (WGS) entry which is preliminary data.</text>
</comment>
<keyword evidence="3" id="KW-1185">Reference proteome</keyword>
<feature type="region of interest" description="Disordered" evidence="1">
    <location>
        <begin position="184"/>
        <end position="221"/>
    </location>
</feature>